<organism evidence="1 2">
    <name type="scientific">Pseudomonas cuatrocienegasensis</name>
    <dbReference type="NCBI Taxonomy" id="543360"/>
    <lineage>
        <taxon>Bacteria</taxon>
        <taxon>Pseudomonadati</taxon>
        <taxon>Pseudomonadota</taxon>
        <taxon>Gammaproteobacteria</taxon>
        <taxon>Pseudomonadales</taxon>
        <taxon>Pseudomonadaceae</taxon>
        <taxon>Pseudomonas</taxon>
    </lineage>
</organism>
<comment type="caution">
    <text evidence="1">The sequence shown here is derived from an EMBL/GenBank/DDBJ whole genome shotgun (WGS) entry which is preliminary data.</text>
</comment>
<accession>A0ABY1B3Z9</accession>
<keyword evidence="2" id="KW-1185">Reference proteome</keyword>
<evidence type="ECO:0000313" key="1">
    <source>
        <dbReference type="EMBL" id="SEP87088.1"/>
    </source>
</evidence>
<dbReference type="Proteomes" id="UP000198512">
    <property type="component" value="Unassembled WGS sequence"/>
</dbReference>
<evidence type="ECO:0000313" key="2">
    <source>
        <dbReference type="Proteomes" id="UP000198512"/>
    </source>
</evidence>
<sequence length="56" mass="6428">MRFKQWLKLGLIVPIELTWIKGVVALSRWEEKNFHSALKLLPHKPISNTNANSMAA</sequence>
<proteinExistence type="predicted"/>
<name>A0ABY1B3Z9_9PSED</name>
<dbReference type="EMBL" id="FOFP01000002">
    <property type="protein sequence ID" value="SEP87088.1"/>
    <property type="molecule type" value="Genomic_DNA"/>
</dbReference>
<protein>
    <submittedName>
        <fullName evidence="1">Uncharacterized protein</fullName>
    </submittedName>
</protein>
<reference evidence="1 2" key="1">
    <citation type="submission" date="2016-10" db="EMBL/GenBank/DDBJ databases">
        <authorList>
            <person name="Varghese N."/>
            <person name="Submissions S."/>
        </authorList>
    </citation>
    <scope>NUCLEOTIDE SEQUENCE [LARGE SCALE GENOMIC DNA]</scope>
    <source>
        <strain evidence="1 2">CIP 109853</strain>
    </source>
</reference>
<gene>
    <name evidence="1" type="ORF">SAMN05216600_102104</name>
</gene>